<dbReference type="Proteomes" id="UP000546464">
    <property type="component" value="Unassembled WGS sequence"/>
</dbReference>
<evidence type="ECO:0000256" key="9">
    <source>
        <dbReference type="ARBA" id="ARBA00022490"/>
    </source>
</evidence>
<evidence type="ECO:0000256" key="12">
    <source>
        <dbReference type="ARBA" id="ARBA00022683"/>
    </source>
</evidence>
<dbReference type="RefSeq" id="WP_185674660.1">
    <property type="nucleotide sequence ID" value="NZ_JACHVB010000014.1"/>
</dbReference>
<evidence type="ECO:0000256" key="17">
    <source>
        <dbReference type="PIRNR" id="PIRNR000732"/>
    </source>
</evidence>
<feature type="coiled-coil region" evidence="21">
    <location>
        <begin position="403"/>
        <end position="434"/>
    </location>
</feature>
<comment type="subcellular location">
    <subcellularLocation>
        <location evidence="4 17">Cytoplasm</location>
    </subcellularLocation>
</comment>
<feature type="binding site" evidence="20">
    <location>
        <position position="442"/>
    </location>
    <ligand>
        <name>Mg(2+)</name>
        <dbReference type="ChEBI" id="CHEBI:18420"/>
    </ligand>
</feature>
<keyword evidence="8 17" id="KW-0813">Transport</keyword>
<dbReference type="PROSITE" id="PS00742">
    <property type="entry name" value="PEP_ENZYMES_2"/>
    <property type="match status" value="1"/>
</dbReference>
<dbReference type="GO" id="GO:0008965">
    <property type="term" value="F:phosphoenolpyruvate-protein phosphotransferase activity"/>
    <property type="evidence" value="ECO:0007669"/>
    <property type="project" value="UniProtKB-EC"/>
</dbReference>
<feature type="binding site" evidence="19">
    <location>
        <position position="342"/>
    </location>
    <ligand>
        <name>phosphoenolpyruvate</name>
        <dbReference type="ChEBI" id="CHEBI:58702"/>
    </ligand>
</feature>
<dbReference type="InterPro" id="IPR040442">
    <property type="entry name" value="Pyrv_kinase-like_dom_sf"/>
</dbReference>
<dbReference type="InterPro" id="IPR036637">
    <property type="entry name" value="Phosphohistidine_dom_sf"/>
</dbReference>
<dbReference type="Pfam" id="PF05524">
    <property type="entry name" value="PEP-utilisers_N"/>
    <property type="match status" value="1"/>
</dbReference>
<proteinExistence type="inferred from homology"/>
<dbReference type="SUPFAM" id="SSF51621">
    <property type="entry name" value="Phosphoenolpyruvate/pyruvate domain"/>
    <property type="match status" value="1"/>
</dbReference>
<dbReference type="Gene3D" id="3.20.20.60">
    <property type="entry name" value="Phosphoenolpyruvate-binding domains"/>
    <property type="match status" value="1"/>
</dbReference>
<feature type="binding site" evidence="19">
    <location>
        <position position="306"/>
    </location>
    <ligand>
        <name>phosphoenolpyruvate</name>
        <dbReference type="ChEBI" id="CHEBI:58702"/>
    </ligand>
</feature>
<evidence type="ECO:0000256" key="14">
    <source>
        <dbReference type="ARBA" id="ARBA00022777"/>
    </source>
</evidence>
<feature type="domain" description="PEP-utilising enzyme C-terminal" evidence="23">
    <location>
        <begin position="264"/>
        <end position="552"/>
    </location>
</feature>
<dbReference type="PANTHER" id="PTHR46244:SF3">
    <property type="entry name" value="PHOSPHOENOLPYRUVATE-PROTEIN PHOSPHOTRANSFERASE"/>
    <property type="match status" value="1"/>
</dbReference>
<dbReference type="InterPro" id="IPR008731">
    <property type="entry name" value="PTS_EIN"/>
</dbReference>
<keyword evidence="15 17" id="KW-0460">Magnesium</keyword>
<dbReference type="InterPro" id="IPR050499">
    <property type="entry name" value="PEP-utilizing_PTS_enzyme"/>
</dbReference>
<evidence type="ECO:0000256" key="6">
    <source>
        <dbReference type="ARBA" id="ARBA00012232"/>
    </source>
</evidence>
<evidence type="ECO:0000256" key="15">
    <source>
        <dbReference type="ARBA" id="ARBA00022842"/>
    </source>
</evidence>
<dbReference type="GO" id="GO:0046872">
    <property type="term" value="F:metal ion binding"/>
    <property type="evidence" value="ECO:0007669"/>
    <property type="project" value="UniProtKB-KW"/>
</dbReference>
<feature type="binding site" evidence="20">
    <location>
        <position position="466"/>
    </location>
    <ligand>
        <name>Mg(2+)</name>
        <dbReference type="ChEBI" id="CHEBI:18420"/>
    </ligand>
</feature>
<evidence type="ECO:0000313" key="25">
    <source>
        <dbReference type="EMBL" id="MBC2593657.1"/>
    </source>
</evidence>
<sequence>MLDRTNKKEEVLQGVAASPGVAHGEVFVIHQRDLEIPVLELEPAYIPREIERFERTLFETRKEILRVRNEVAERLGEGEAKIFDAHLLVLEDTALIDETIRQIEETHHNVEHCYAQVAQHYIEVFAALDDEYIKERMTDIRDVTRRVLQNLLGQTAQNLYELTSERIVASEDVSPSDAAQLEGSKVIGVVTDAGSRTSHAVIMARSLKIPAVVGLHDVTKRLNSGDYVLVDGYDGTVIINPGEETLFRYGKLKQERQNIQKAFEKSSLLPATTLDGKTLKVYGNIGGPEECPGVLGNGGAGVGLYRTESLFISRDKFPTEEEQFQVYRRAVEAMQPNPMIIRTLDLGGDKMVSSYQYAQEEENPFMGFRAIRFCLEHTDVFKDQLRAILRASAFGEVQIMYPMISSVEELLRANQVLEEAREELRNRHAAFDENIKVGSMIEIPGAALVADLLAEHCDFFSIGTNDLIQYLLAVDRVNDRIAHLYQPNHPAVVRTLERIMDVAREHKVPVGVCGEMAADPIYVPLLYGLGAESISVTPASLPEIKYLLRRMKLKEAQALAKKVARLSDPESIYMTLSAFYAKVMGDLFKEESES</sequence>
<evidence type="ECO:0000259" key="24">
    <source>
        <dbReference type="Pfam" id="PF05524"/>
    </source>
</evidence>
<dbReference type="PIRSF" id="PIRSF000732">
    <property type="entry name" value="PTS_enzyme_I"/>
    <property type="match status" value="1"/>
</dbReference>
<comment type="cofactor">
    <cofactor evidence="2 17 20">
        <name>Mg(2+)</name>
        <dbReference type="ChEBI" id="CHEBI:18420"/>
    </cofactor>
</comment>
<comment type="function">
    <text evidence="3 17">General (non sugar-specific) component of the phosphoenolpyruvate-dependent sugar phosphotransferase system (sugar PTS). This major carbohydrate active-transport system catalyzes the phosphorylation of incoming sugar substrates concomitantly with their translocation across the cell membrane. Enzyme I transfers the phosphoryl group from phosphoenolpyruvate (PEP) to the phosphoryl carrier protein (HPr).</text>
</comment>
<evidence type="ECO:0000256" key="21">
    <source>
        <dbReference type="SAM" id="Coils"/>
    </source>
</evidence>
<evidence type="ECO:0000256" key="16">
    <source>
        <dbReference type="ARBA" id="ARBA00033235"/>
    </source>
</evidence>
<feature type="active site" description="Proton donor" evidence="18">
    <location>
        <position position="513"/>
    </location>
</feature>
<feature type="active site" description="Tele-phosphohistidine intermediate" evidence="18">
    <location>
        <position position="199"/>
    </location>
</feature>
<gene>
    <name evidence="25" type="primary">ptsP</name>
    <name evidence="25" type="ORF">H5P28_05215</name>
</gene>
<organism evidence="25 26">
    <name type="scientific">Ruficoccus amylovorans</name>
    <dbReference type="NCBI Taxonomy" id="1804625"/>
    <lineage>
        <taxon>Bacteria</taxon>
        <taxon>Pseudomonadati</taxon>
        <taxon>Verrucomicrobiota</taxon>
        <taxon>Opitutia</taxon>
        <taxon>Puniceicoccales</taxon>
        <taxon>Cerasicoccaceae</taxon>
        <taxon>Ruficoccus</taxon>
    </lineage>
</organism>
<evidence type="ECO:0000256" key="4">
    <source>
        <dbReference type="ARBA" id="ARBA00004496"/>
    </source>
</evidence>
<dbReference type="PANTHER" id="PTHR46244">
    <property type="entry name" value="PHOSPHOENOLPYRUVATE-PROTEIN PHOSPHOTRANSFERASE"/>
    <property type="match status" value="1"/>
</dbReference>
<evidence type="ECO:0000256" key="2">
    <source>
        <dbReference type="ARBA" id="ARBA00001946"/>
    </source>
</evidence>
<feature type="domain" description="Phosphotransferase system enzyme I N-terminal" evidence="24">
    <location>
        <begin position="13"/>
        <end position="136"/>
    </location>
</feature>
<name>A0A842HDJ1_9BACT</name>
<dbReference type="InterPro" id="IPR036618">
    <property type="entry name" value="PtsI_HPr-bd_sf"/>
</dbReference>
<keyword evidence="21" id="KW-0175">Coiled coil</keyword>
<keyword evidence="14 17" id="KW-0418">Kinase</keyword>
<evidence type="ECO:0000256" key="18">
    <source>
        <dbReference type="PIRSR" id="PIRSR000732-1"/>
    </source>
</evidence>
<dbReference type="GO" id="GO:0016301">
    <property type="term" value="F:kinase activity"/>
    <property type="evidence" value="ECO:0007669"/>
    <property type="project" value="UniProtKB-KW"/>
</dbReference>
<dbReference type="SUPFAM" id="SSF52009">
    <property type="entry name" value="Phosphohistidine domain"/>
    <property type="match status" value="1"/>
</dbReference>
<protein>
    <recommendedName>
        <fullName evidence="7 17">Phosphoenolpyruvate-protein phosphotransferase</fullName>
        <ecNumber evidence="6 17">2.7.3.9</ecNumber>
    </recommendedName>
    <alternativeName>
        <fullName evidence="16 17">Phosphotransferase system, enzyme I</fullName>
    </alternativeName>
</protein>
<comment type="caution">
    <text evidence="25">The sequence shown here is derived from an EMBL/GenBank/DDBJ whole genome shotgun (WGS) entry which is preliminary data.</text>
</comment>
<evidence type="ECO:0000256" key="11">
    <source>
        <dbReference type="ARBA" id="ARBA00022679"/>
    </source>
</evidence>
<feature type="binding site" evidence="19">
    <location>
        <begin position="465"/>
        <end position="466"/>
    </location>
    <ligand>
        <name>phosphoenolpyruvate</name>
        <dbReference type="ChEBI" id="CHEBI:58702"/>
    </ligand>
</feature>
<dbReference type="InterPro" id="IPR024692">
    <property type="entry name" value="PTS_EI"/>
</dbReference>
<feature type="binding site" evidence="19">
    <location>
        <position position="476"/>
    </location>
    <ligand>
        <name>phosphoenolpyruvate</name>
        <dbReference type="ChEBI" id="CHEBI:58702"/>
    </ligand>
</feature>
<comment type="catalytic activity">
    <reaction evidence="1 17">
        <text>L-histidyl-[protein] + phosphoenolpyruvate = N(pros)-phospho-L-histidyl-[protein] + pyruvate</text>
        <dbReference type="Rhea" id="RHEA:23880"/>
        <dbReference type="Rhea" id="RHEA-COMP:9745"/>
        <dbReference type="Rhea" id="RHEA-COMP:9746"/>
        <dbReference type="ChEBI" id="CHEBI:15361"/>
        <dbReference type="ChEBI" id="CHEBI:29979"/>
        <dbReference type="ChEBI" id="CHEBI:58702"/>
        <dbReference type="ChEBI" id="CHEBI:64837"/>
        <dbReference type="EC" id="2.7.3.9"/>
    </reaction>
</comment>
<evidence type="ECO:0000256" key="20">
    <source>
        <dbReference type="PIRSR" id="PIRSR000732-3"/>
    </source>
</evidence>
<dbReference type="EMBL" id="JACHVB010000014">
    <property type="protein sequence ID" value="MBC2593657.1"/>
    <property type="molecule type" value="Genomic_DNA"/>
</dbReference>
<keyword evidence="11 17" id="KW-0808">Transferase</keyword>
<evidence type="ECO:0000256" key="3">
    <source>
        <dbReference type="ARBA" id="ARBA00002728"/>
    </source>
</evidence>
<keyword evidence="25" id="KW-0670">Pyruvate</keyword>
<evidence type="ECO:0000256" key="7">
    <source>
        <dbReference type="ARBA" id="ARBA00016544"/>
    </source>
</evidence>
<keyword evidence="26" id="KW-1185">Reference proteome</keyword>
<dbReference type="Pfam" id="PF00391">
    <property type="entry name" value="PEP-utilizers"/>
    <property type="match status" value="1"/>
</dbReference>
<evidence type="ECO:0000313" key="26">
    <source>
        <dbReference type="Proteomes" id="UP000546464"/>
    </source>
</evidence>
<keyword evidence="13 17" id="KW-0479">Metal-binding</keyword>
<dbReference type="InterPro" id="IPR008279">
    <property type="entry name" value="PEP-util_enz_mobile_dom"/>
</dbReference>
<dbReference type="GO" id="GO:0009401">
    <property type="term" value="P:phosphoenolpyruvate-dependent sugar phosphotransferase system"/>
    <property type="evidence" value="ECO:0007669"/>
    <property type="project" value="UniProtKB-KW"/>
</dbReference>
<feature type="domain" description="PEP-utilising enzyme mobile" evidence="22">
    <location>
        <begin position="164"/>
        <end position="235"/>
    </location>
</feature>
<dbReference type="SUPFAM" id="SSF47831">
    <property type="entry name" value="Enzyme I of the PEP:sugar phosphotransferase system HPr-binding (sub)domain"/>
    <property type="match status" value="1"/>
</dbReference>
<dbReference type="EC" id="2.7.3.9" evidence="6 17"/>
<dbReference type="GO" id="GO:0005737">
    <property type="term" value="C:cytoplasm"/>
    <property type="evidence" value="ECO:0007669"/>
    <property type="project" value="UniProtKB-SubCell"/>
</dbReference>
<evidence type="ECO:0000256" key="1">
    <source>
        <dbReference type="ARBA" id="ARBA00000683"/>
    </source>
</evidence>
<dbReference type="InterPro" id="IPR023151">
    <property type="entry name" value="PEP_util_CS"/>
</dbReference>
<evidence type="ECO:0000256" key="13">
    <source>
        <dbReference type="ARBA" id="ARBA00022723"/>
    </source>
</evidence>
<dbReference type="PRINTS" id="PR01736">
    <property type="entry name" value="PHPHTRNFRASE"/>
</dbReference>
<dbReference type="Pfam" id="PF02896">
    <property type="entry name" value="PEP-utilizers_C"/>
    <property type="match status" value="1"/>
</dbReference>
<dbReference type="Gene3D" id="3.50.30.10">
    <property type="entry name" value="Phosphohistidine domain"/>
    <property type="match status" value="1"/>
</dbReference>
<evidence type="ECO:0000256" key="10">
    <source>
        <dbReference type="ARBA" id="ARBA00022597"/>
    </source>
</evidence>
<evidence type="ECO:0000259" key="23">
    <source>
        <dbReference type="Pfam" id="PF02896"/>
    </source>
</evidence>
<keyword evidence="10 17" id="KW-0762">Sugar transport</keyword>
<dbReference type="InterPro" id="IPR006318">
    <property type="entry name" value="PTS_EI-like"/>
</dbReference>
<accession>A0A842HDJ1</accession>
<comment type="similarity">
    <text evidence="5 17">Belongs to the PEP-utilizing enzyme family.</text>
</comment>
<evidence type="ECO:0000259" key="22">
    <source>
        <dbReference type="Pfam" id="PF00391"/>
    </source>
</evidence>
<evidence type="ECO:0000256" key="8">
    <source>
        <dbReference type="ARBA" id="ARBA00022448"/>
    </source>
</evidence>
<keyword evidence="12 17" id="KW-0598">Phosphotransferase system</keyword>
<evidence type="ECO:0000256" key="19">
    <source>
        <dbReference type="PIRSR" id="PIRSR000732-2"/>
    </source>
</evidence>
<keyword evidence="9 17" id="KW-0963">Cytoplasm</keyword>
<dbReference type="InterPro" id="IPR015813">
    <property type="entry name" value="Pyrv/PenolPyrv_kinase-like_dom"/>
</dbReference>
<reference evidence="25 26" key="1">
    <citation type="submission" date="2020-07" db="EMBL/GenBank/DDBJ databases">
        <authorList>
            <person name="Feng X."/>
        </authorList>
    </citation>
    <scope>NUCLEOTIDE SEQUENCE [LARGE SCALE GENOMIC DNA]</scope>
    <source>
        <strain evidence="25 26">JCM31066</strain>
    </source>
</reference>
<dbReference type="NCBIfam" id="TIGR01417">
    <property type="entry name" value="PTS_I_fam"/>
    <property type="match status" value="1"/>
</dbReference>
<dbReference type="Gene3D" id="1.10.274.10">
    <property type="entry name" value="PtsI, HPr-binding domain"/>
    <property type="match status" value="1"/>
</dbReference>
<dbReference type="InterPro" id="IPR000121">
    <property type="entry name" value="PEP_util_C"/>
</dbReference>
<dbReference type="AlphaFoldDB" id="A0A842HDJ1"/>
<evidence type="ECO:0000256" key="5">
    <source>
        <dbReference type="ARBA" id="ARBA00007837"/>
    </source>
</evidence>